<dbReference type="PANTHER" id="PTHR46147:SF3">
    <property type="entry name" value="HISTONE-LYSINE N-METHYLTRANSFERASE ASH1"/>
    <property type="match status" value="1"/>
</dbReference>
<dbReference type="GO" id="GO:0042800">
    <property type="term" value="F:histone H3K4 methyltransferase activity"/>
    <property type="evidence" value="ECO:0007669"/>
    <property type="project" value="TreeGrafter"/>
</dbReference>
<gene>
    <name evidence="5" type="ORF">TMSB3V08_LOCUS511</name>
</gene>
<dbReference type="Gene3D" id="2.30.30.490">
    <property type="match status" value="1"/>
</dbReference>
<sequence>MKKGQGLCLATIIFHEPTRKFFPNEVMRVPLYEIVPVDLVMGHCWVLDLNTFCKGRPVGASEEHIYICEYRVDKSAHLFSKIAKPRHYICTKTYAFDMFDQRLKAQRTYTPHGPVTVRCRGRNTGSNPTSSRQTTTSNEDLNPGPQIQPPPDEEEEVPLARRENQKRRLNTILLRLLSRLPSKQPMDVSYLLEPGRRHRKKTAILNP</sequence>
<dbReference type="Pfam" id="PF01426">
    <property type="entry name" value="BAH"/>
    <property type="match status" value="1"/>
</dbReference>
<dbReference type="GO" id="GO:0005654">
    <property type="term" value="C:nucleoplasm"/>
    <property type="evidence" value="ECO:0007669"/>
    <property type="project" value="TreeGrafter"/>
</dbReference>
<evidence type="ECO:0000313" key="5">
    <source>
        <dbReference type="EMBL" id="CAD7423524.1"/>
    </source>
</evidence>
<evidence type="ECO:0000259" key="4">
    <source>
        <dbReference type="PROSITE" id="PS51038"/>
    </source>
</evidence>
<dbReference type="AlphaFoldDB" id="A0A7R9HHX6"/>
<dbReference type="EMBL" id="OB792683">
    <property type="protein sequence ID" value="CAD7423524.1"/>
    <property type="molecule type" value="Genomic_DNA"/>
</dbReference>
<feature type="region of interest" description="Disordered" evidence="3">
    <location>
        <begin position="110"/>
        <end position="164"/>
    </location>
</feature>
<feature type="compositionally biased region" description="Polar residues" evidence="3">
    <location>
        <begin position="123"/>
        <end position="140"/>
    </location>
</feature>
<dbReference type="GO" id="GO:0003682">
    <property type="term" value="F:chromatin binding"/>
    <property type="evidence" value="ECO:0007669"/>
    <property type="project" value="InterPro"/>
</dbReference>
<comment type="subcellular location">
    <subcellularLocation>
        <location evidence="1">Nucleus</location>
    </subcellularLocation>
</comment>
<name>A0A7R9HHX6_9NEOP</name>
<keyword evidence="2" id="KW-0539">Nucleus</keyword>
<evidence type="ECO:0000256" key="3">
    <source>
        <dbReference type="SAM" id="MobiDB-lite"/>
    </source>
</evidence>
<dbReference type="InterPro" id="IPR043151">
    <property type="entry name" value="BAH_sf"/>
</dbReference>
<feature type="domain" description="BAH" evidence="4">
    <location>
        <begin position="1"/>
        <end position="83"/>
    </location>
</feature>
<protein>
    <recommendedName>
        <fullName evidence="4">BAH domain-containing protein</fullName>
    </recommendedName>
</protein>
<dbReference type="PROSITE" id="PS51038">
    <property type="entry name" value="BAH"/>
    <property type="match status" value="1"/>
</dbReference>
<proteinExistence type="predicted"/>
<evidence type="ECO:0000256" key="2">
    <source>
        <dbReference type="ARBA" id="ARBA00023242"/>
    </source>
</evidence>
<accession>A0A7R9HHX6</accession>
<reference evidence="5" key="1">
    <citation type="submission" date="2020-11" db="EMBL/GenBank/DDBJ databases">
        <authorList>
            <person name="Tran Van P."/>
        </authorList>
    </citation>
    <scope>NUCLEOTIDE SEQUENCE</scope>
</reference>
<evidence type="ECO:0000256" key="1">
    <source>
        <dbReference type="ARBA" id="ARBA00004123"/>
    </source>
</evidence>
<dbReference type="InterPro" id="IPR001025">
    <property type="entry name" value="BAH_dom"/>
</dbReference>
<dbReference type="PANTHER" id="PTHR46147">
    <property type="entry name" value="HISTONE-LYSINE N-METHYLTRANSFERASE ASH1"/>
    <property type="match status" value="1"/>
</dbReference>
<organism evidence="5">
    <name type="scientific">Timema monikensis</name>
    <dbReference type="NCBI Taxonomy" id="170555"/>
    <lineage>
        <taxon>Eukaryota</taxon>
        <taxon>Metazoa</taxon>
        <taxon>Ecdysozoa</taxon>
        <taxon>Arthropoda</taxon>
        <taxon>Hexapoda</taxon>
        <taxon>Insecta</taxon>
        <taxon>Pterygota</taxon>
        <taxon>Neoptera</taxon>
        <taxon>Polyneoptera</taxon>
        <taxon>Phasmatodea</taxon>
        <taxon>Timematodea</taxon>
        <taxon>Timematoidea</taxon>
        <taxon>Timematidae</taxon>
        <taxon>Timema</taxon>
    </lineage>
</organism>
<dbReference type="GO" id="GO:0006355">
    <property type="term" value="P:regulation of DNA-templated transcription"/>
    <property type="evidence" value="ECO:0007669"/>
    <property type="project" value="TreeGrafter"/>
</dbReference>